<dbReference type="Proteomes" id="UP001329915">
    <property type="component" value="Chromosome"/>
</dbReference>
<dbReference type="KEGG" id="dbc:MFMK1_000333"/>
<dbReference type="NCBIfam" id="TIGR00138">
    <property type="entry name" value="rsmG_gidB"/>
    <property type="match status" value="1"/>
</dbReference>
<protein>
    <recommendedName>
        <fullName evidence="6">Ribosomal RNA small subunit methyltransferase G</fullName>
        <ecNumber evidence="6">2.1.1.-</ecNumber>
    </recommendedName>
    <alternativeName>
        <fullName evidence="6">16S rRNA 7-methylguanosine methyltransferase</fullName>
        <shortName evidence="6">16S rRNA m7G methyltransferase</shortName>
    </alternativeName>
</protein>
<keyword evidence="2 6" id="KW-0698">rRNA processing</keyword>
<feature type="binding site" evidence="6">
    <location>
        <position position="81"/>
    </location>
    <ligand>
        <name>S-adenosyl-L-methionine</name>
        <dbReference type="ChEBI" id="CHEBI:59789"/>
    </ligand>
</feature>
<dbReference type="EC" id="2.1.1.-" evidence="6"/>
<dbReference type="Gene3D" id="3.40.50.150">
    <property type="entry name" value="Vaccinia Virus protein VP39"/>
    <property type="match status" value="1"/>
</dbReference>
<dbReference type="PIRSF" id="PIRSF003078">
    <property type="entry name" value="GidB"/>
    <property type="match status" value="1"/>
</dbReference>
<keyword evidence="1 6" id="KW-0963">Cytoplasm</keyword>
<reference evidence="7 8" key="1">
    <citation type="submission" date="2023-04" db="EMBL/GenBank/DDBJ databases">
        <authorList>
            <person name="Hsu D."/>
        </authorList>
    </citation>
    <scope>NUCLEOTIDE SEQUENCE [LARGE SCALE GENOMIC DNA]</scope>
    <source>
        <strain evidence="7 8">MK1</strain>
    </source>
</reference>
<dbReference type="SUPFAM" id="SSF53335">
    <property type="entry name" value="S-adenosyl-L-methionine-dependent methyltransferases"/>
    <property type="match status" value="1"/>
</dbReference>
<comment type="function">
    <text evidence="6">Specifically methylates the N7 position of a guanine in 16S rRNA.</text>
</comment>
<proteinExistence type="inferred from homology"/>
<evidence type="ECO:0000256" key="3">
    <source>
        <dbReference type="ARBA" id="ARBA00022603"/>
    </source>
</evidence>
<dbReference type="Pfam" id="PF02527">
    <property type="entry name" value="GidB"/>
    <property type="match status" value="1"/>
</dbReference>
<dbReference type="GO" id="GO:0070043">
    <property type="term" value="F:rRNA (guanine-N7-)-methyltransferase activity"/>
    <property type="evidence" value="ECO:0007669"/>
    <property type="project" value="UniProtKB-UniRule"/>
</dbReference>
<feature type="binding site" evidence="6">
    <location>
        <position position="151"/>
    </location>
    <ligand>
        <name>S-adenosyl-L-methionine</name>
        <dbReference type="ChEBI" id="CHEBI:59789"/>
    </ligand>
</feature>
<evidence type="ECO:0000256" key="2">
    <source>
        <dbReference type="ARBA" id="ARBA00022552"/>
    </source>
</evidence>
<evidence type="ECO:0000313" key="7">
    <source>
        <dbReference type="EMBL" id="WRO20551.1"/>
    </source>
</evidence>
<gene>
    <name evidence="6 7" type="primary">rsmG</name>
    <name evidence="7" type="ORF">MFMK1_000333</name>
</gene>
<dbReference type="GO" id="GO:0005829">
    <property type="term" value="C:cytosol"/>
    <property type="evidence" value="ECO:0007669"/>
    <property type="project" value="TreeGrafter"/>
</dbReference>
<keyword evidence="4 6" id="KW-0808">Transferase</keyword>
<keyword evidence="5 6" id="KW-0949">S-adenosyl-L-methionine</keyword>
<dbReference type="InterPro" id="IPR029063">
    <property type="entry name" value="SAM-dependent_MTases_sf"/>
</dbReference>
<evidence type="ECO:0000256" key="5">
    <source>
        <dbReference type="ARBA" id="ARBA00022691"/>
    </source>
</evidence>
<dbReference type="EMBL" id="CP121694">
    <property type="protein sequence ID" value="WRO20551.1"/>
    <property type="molecule type" value="Genomic_DNA"/>
</dbReference>
<accession>A0AAU0UJJ7</accession>
<dbReference type="CDD" id="cd02440">
    <property type="entry name" value="AdoMet_MTases"/>
    <property type="match status" value="1"/>
</dbReference>
<name>A0AAU0UJJ7_9FIRM</name>
<dbReference type="InterPro" id="IPR003682">
    <property type="entry name" value="rRNA_ssu_MeTfrase_G"/>
</dbReference>
<comment type="caution">
    <text evidence="6">Lacks conserved residue(s) required for the propagation of feature annotation.</text>
</comment>
<dbReference type="PANTHER" id="PTHR31760:SF0">
    <property type="entry name" value="S-ADENOSYL-L-METHIONINE-DEPENDENT METHYLTRANSFERASES SUPERFAMILY PROTEIN"/>
    <property type="match status" value="1"/>
</dbReference>
<dbReference type="AlphaFoldDB" id="A0AAU0UJJ7"/>
<comment type="subcellular location">
    <subcellularLocation>
        <location evidence="6">Cytoplasm</location>
    </subcellularLocation>
</comment>
<comment type="similarity">
    <text evidence="6">Belongs to the methyltransferase superfamily. RNA methyltransferase RsmG family.</text>
</comment>
<evidence type="ECO:0000256" key="6">
    <source>
        <dbReference type="HAMAP-Rule" id="MF_00074"/>
    </source>
</evidence>
<keyword evidence="3 6" id="KW-0489">Methyltransferase</keyword>
<sequence length="241" mass="26692">MNKAINIFKQCLDNRNICLGMDQERQIEMFLDLLKQWNKKMNLTAIEDPQDSAIKHLYDSLTVALDSGIRIDRTIKLIDIGSGAGFPGIPLKIFCEQWNVTLVDSLKKRVGFLKTVIDQLDLSGTSVIWGRAEELGQDDNLREQFDVVTARAVAPINVLAEYCLPLAAVGGNCIFMKGPGAQEEVTLAGSAIETLGGGEVRIEKVVLPQILHQRCLVIIKKVKSTPRGYPRRPGIPSKRPL</sequence>
<feature type="binding site" evidence="6">
    <location>
        <begin position="132"/>
        <end position="133"/>
    </location>
    <ligand>
        <name>S-adenosyl-L-methionine</name>
        <dbReference type="ChEBI" id="CHEBI:59789"/>
    </ligand>
</feature>
<keyword evidence="8" id="KW-1185">Reference proteome</keyword>
<evidence type="ECO:0000313" key="8">
    <source>
        <dbReference type="Proteomes" id="UP001329915"/>
    </source>
</evidence>
<evidence type="ECO:0000256" key="1">
    <source>
        <dbReference type="ARBA" id="ARBA00022490"/>
    </source>
</evidence>
<dbReference type="RefSeq" id="WP_366923444.1">
    <property type="nucleotide sequence ID" value="NZ_CP121694.1"/>
</dbReference>
<evidence type="ECO:0000256" key="4">
    <source>
        <dbReference type="ARBA" id="ARBA00022679"/>
    </source>
</evidence>
<organism evidence="7 8">
    <name type="scientific">Metallumcola ferriviriculae</name>
    <dbReference type="NCBI Taxonomy" id="3039180"/>
    <lineage>
        <taxon>Bacteria</taxon>
        <taxon>Bacillati</taxon>
        <taxon>Bacillota</taxon>
        <taxon>Clostridia</taxon>
        <taxon>Neomoorellales</taxon>
        <taxon>Desulfitibacteraceae</taxon>
        <taxon>Metallumcola</taxon>
    </lineage>
</organism>
<dbReference type="FunFam" id="3.40.50.150:FF:000041">
    <property type="entry name" value="Ribosomal RNA small subunit methyltransferase G"/>
    <property type="match status" value="1"/>
</dbReference>
<dbReference type="PANTHER" id="PTHR31760">
    <property type="entry name" value="S-ADENOSYL-L-METHIONINE-DEPENDENT METHYLTRANSFERASES SUPERFAMILY PROTEIN"/>
    <property type="match status" value="1"/>
</dbReference>
<dbReference type="HAMAP" id="MF_00074">
    <property type="entry name" value="16SrRNA_methyltr_G"/>
    <property type="match status" value="1"/>
</dbReference>
<feature type="binding site" evidence="6">
    <location>
        <position position="86"/>
    </location>
    <ligand>
        <name>S-adenosyl-L-methionine</name>
        <dbReference type="ChEBI" id="CHEBI:59789"/>
    </ligand>
</feature>